<dbReference type="Proteomes" id="UP001163719">
    <property type="component" value="Unassembled WGS sequence"/>
</dbReference>
<evidence type="ECO:0000313" key="2">
    <source>
        <dbReference type="Proteomes" id="UP001163719"/>
    </source>
</evidence>
<evidence type="ECO:0000313" key="1">
    <source>
        <dbReference type="EMBL" id="MCW3161305.1"/>
    </source>
</evidence>
<proteinExistence type="predicted"/>
<organism evidence="1 2">
    <name type="scientific">Chryseobacterium oryctis</name>
    <dbReference type="NCBI Taxonomy" id="2952618"/>
    <lineage>
        <taxon>Bacteria</taxon>
        <taxon>Pseudomonadati</taxon>
        <taxon>Bacteroidota</taxon>
        <taxon>Flavobacteriia</taxon>
        <taxon>Flavobacteriales</taxon>
        <taxon>Weeksellaceae</taxon>
        <taxon>Chryseobacterium group</taxon>
        <taxon>Chryseobacterium</taxon>
    </lineage>
</organism>
<keyword evidence="2" id="KW-1185">Reference proteome</keyword>
<dbReference type="InterPro" id="IPR045384">
    <property type="entry name" value="DUF6527"/>
</dbReference>
<dbReference type="EMBL" id="JAPDHV010000003">
    <property type="protein sequence ID" value="MCW3161305.1"/>
    <property type="molecule type" value="Genomic_DNA"/>
</dbReference>
<dbReference type="RefSeq" id="WP_264743250.1">
    <property type="nucleotide sequence ID" value="NZ_JAPDHV010000003.1"/>
</dbReference>
<name>A0ABT3HNM6_9FLAO</name>
<accession>A0ABT3HNM6</accession>
<gene>
    <name evidence="1" type="ORF">OH806_08505</name>
</gene>
<reference evidence="1" key="1">
    <citation type="submission" date="2022-10" db="EMBL/GenBank/DDBJ databases">
        <title>Chryseobacterium babae sp. nov. isolated from the gut of the beetle Oryctes rhinoceros, and Chryseobacterium kimseyorum sp. nov., isolated from a stick insect rearing cage.</title>
        <authorList>
            <person name="Shelomi M."/>
            <person name="Han C.-J."/>
            <person name="Chen W.-M."/>
            <person name="Chen H.-K."/>
            <person name="Liaw S.-J."/>
            <person name="Muhle E."/>
            <person name="Clermont D."/>
        </authorList>
    </citation>
    <scope>NUCLEOTIDE SEQUENCE</scope>
    <source>
        <strain evidence="1">WLa1L2M3</strain>
    </source>
</reference>
<protein>
    <submittedName>
        <fullName evidence="1">DUF6527 family protein</fullName>
    </submittedName>
</protein>
<sequence>MNAILTHKFVESIPKKLEQGVLYISLEFGTAIHLCICGCKSEVVTPFSPLDWKLIFEGDYVSLSPSIGNWSFDCKSHYWIYRNKIIQCRRWSEKEIKENRKKDKRKKYLFFKKKHR</sequence>
<dbReference type="Pfam" id="PF20137">
    <property type="entry name" value="BubE"/>
    <property type="match status" value="1"/>
</dbReference>
<comment type="caution">
    <text evidence="1">The sequence shown here is derived from an EMBL/GenBank/DDBJ whole genome shotgun (WGS) entry which is preliminary data.</text>
</comment>